<protein>
    <submittedName>
        <fullName evidence="2">Uncharacterized protein</fullName>
    </submittedName>
</protein>
<keyword evidence="3" id="KW-1185">Reference proteome</keyword>
<accession>A0A8S1H2V8</accession>
<feature type="region of interest" description="Disordered" evidence="1">
    <location>
        <begin position="168"/>
        <end position="247"/>
    </location>
</feature>
<comment type="caution">
    <text evidence="2">The sequence shown here is derived from an EMBL/GenBank/DDBJ whole genome shotgun (WGS) entry which is preliminary data.</text>
</comment>
<name>A0A8S1H2V8_9PELO</name>
<evidence type="ECO:0000313" key="2">
    <source>
        <dbReference type="EMBL" id="CAD6189603.1"/>
    </source>
</evidence>
<proteinExistence type="predicted"/>
<feature type="compositionally biased region" description="Pro residues" evidence="1">
    <location>
        <begin position="238"/>
        <end position="247"/>
    </location>
</feature>
<sequence length="247" mass="27481">MGYGNFERHKFKYLIWTSEKFLTYDEQLAAFFRFGVNLGNTVNTADFFTVTYTPTVKFYPFGSARSPTNPNTSQLGLDGLLVHEIFQHGSHHEIVITGGPTEDITQLLAASKCVVCTNGILKASLENVVKEILARIAAYSMVRSYRSFPTVPIGRIIIDPVTESAEFLPYQPPKEHPKKKTKTAGVDADESEDSTSESKSDDANGGEIYHRKVKSVGSLRAKSPPKERRSLQRRRPPDPTTPTPDSL</sequence>
<reference evidence="2" key="1">
    <citation type="submission" date="2020-10" db="EMBL/GenBank/DDBJ databases">
        <authorList>
            <person name="Kikuchi T."/>
        </authorList>
    </citation>
    <scope>NUCLEOTIDE SEQUENCE</scope>
    <source>
        <strain evidence="2">NKZ352</strain>
    </source>
</reference>
<gene>
    <name evidence="2" type="ORF">CAUJ_LOCUS5522</name>
</gene>
<organism evidence="2 3">
    <name type="scientific">Caenorhabditis auriculariae</name>
    <dbReference type="NCBI Taxonomy" id="2777116"/>
    <lineage>
        <taxon>Eukaryota</taxon>
        <taxon>Metazoa</taxon>
        <taxon>Ecdysozoa</taxon>
        <taxon>Nematoda</taxon>
        <taxon>Chromadorea</taxon>
        <taxon>Rhabditida</taxon>
        <taxon>Rhabditina</taxon>
        <taxon>Rhabditomorpha</taxon>
        <taxon>Rhabditoidea</taxon>
        <taxon>Rhabditidae</taxon>
        <taxon>Peloderinae</taxon>
        <taxon>Caenorhabditis</taxon>
    </lineage>
</organism>
<dbReference type="EMBL" id="CAJGYM010000011">
    <property type="protein sequence ID" value="CAD6189603.1"/>
    <property type="molecule type" value="Genomic_DNA"/>
</dbReference>
<evidence type="ECO:0000256" key="1">
    <source>
        <dbReference type="SAM" id="MobiDB-lite"/>
    </source>
</evidence>
<dbReference type="AlphaFoldDB" id="A0A8S1H2V8"/>
<evidence type="ECO:0000313" key="3">
    <source>
        <dbReference type="Proteomes" id="UP000835052"/>
    </source>
</evidence>
<dbReference type="Proteomes" id="UP000835052">
    <property type="component" value="Unassembled WGS sequence"/>
</dbReference>